<sequence length="205" mass="22809">MAMDPITTWLDLMRHGEPEGGPKFRGSQDDPLSDTGWQQMRAAVAAVAADDHWDVVVASPMLRCVRFAEEVAQQRGLPLQVEPRLREIGFGDWEGLTSEQILARDGDRLSRFWDNPVTNTPPGAEALEAFQQRVLAGWQHWRTELAGQRALVVCHGGVIRMILADVLGIPLARSFAGLAVPYACRSQVRIDHTDTDCYQSLLRHG</sequence>
<accession>A0ABU3VV98</accession>
<dbReference type="Gene3D" id="3.40.50.1240">
    <property type="entry name" value="Phosphoglycerate mutase-like"/>
    <property type="match status" value="1"/>
</dbReference>
<evidence type="ECO:0000313" key="2">
    <source>
        <dbReference type="EMBL" id="MDV2078203.1"/>
    </source>
</evidence>
<dbReference type="GO" id="GO:0016787">
    <property type="term" value="F:hydrolase activity"/>
    <property type="evidence" value="ECO:0007669"/>
    <property type="project" value="UniProtKB-KW"/>
</dbReference>
<comment type="caution">
    <text evidence="2">The sequence shown here is derived from an EMBL/GenBank/DDBJ whole genome shotgun (WGS) entry which is preliminary data.</text>
</comment>
<dbReference type="SUPFAM" id="SSF53254">
    <property type="entry name" value="Phosphoglycerate mutase-like"/>
    <property type="match status" value="1"/>
</dbReference>
<reference evidence="2 3" key="1">
    <citation type="submission" date="2023-10" db="EMBL/GenBank/DDBJ databases">
        <title>Characteristics and mechanism of a salt-tolerant marine origin heterotrophic nitrifying- aerobic denitrifying bacteria Marinobacter xestospongiae HN1.</title>
        <authorList>
            <person name="Qi R."/>
        </authorList>
    </citation>
    <scope>NUCLEOTIDE SEQUENCE [LARGE SCALE GENOMIC DNA]</scope>
    <source>
        <strain evidence="2 3">HN1</strain>
    </source>
</reference>
<gene>
    <name evidence="2" type="ORF">RYS15_05880</name>
</gene>
<dbReference type="CDD" id="cd07067">
    <property type="entry name" value="HP_PGM_like"/>
    <property type="match status" value="1"/>
</dbReference>
<dbReference type="PANTHER" id="PTHR48100:SF1">
    <property type="entry name" value="HISTIDINE PHOSPHATASE FAMILY PROTEIN-RELATED"/>
    <property type="match status" value="1"/>
</dbReference>
<dbReference type="InterPro" id="IPR050275">
    <property type="entry name" value="PGM_Phosphatase"/>
</dbReference>
<dbReference type="EMBL" id="JAWIIJ010000003">
    <property type="protein sequence ID" value="MDV2078203.1"/>
    <property type="molecule type" value="Genomic_DNA"/>
</dbReference>
<dbReference type="SMART" id="SM00855">
    <property type="entry name" value="PGAM"/>
    <property type="match status" value="1"/>
</dbReference>
<dbReference type="EC" id="3.1.3.-" evidence="2"/>
<dbReference type="Proteomes" id="UP001269819">
    <property type="component" value="Unassembled WGS sequence"/>
</dbReference>
<feature type="region of interest" description="Disordered" evidence="1">
    <location>
        <begin position="14"/>
        <end position="33"/>
    </location>
</feature>
<keyword evidence="2" id="KW-0378">Hydrolase</keyword>
<dbReference type="InterPro" id="IPR013078">
    <property type="entry name" value="His_Pase_superF_clade-1"/>
</dbReference>
<dbReference type="PANTHER" id="PTHR48100">
    <property type="entry name" value="BROAD-SPECIFICITY PHOSPHATASE YOR283W-RELATED"/>
    <property type="match status" value="1"/>
</dbReference>
<proteinExistence type="predicted"/>
<protein>
    <submittedName>
        <fullName evidence="2">Histidine phosphatase family protein</fullName>
        <ecNumber evidence="2">3.1.3.-</ecNumber>
    </submittedName>
</protein>
<organism evidence="2 3">
    <name type="scientific">Marinobacter xestospongiae</name>
    <dbReference type="NCBI Taxonomy" id="994319"/>
    <lineage>
        <taxon>Bacteria</taxon>
        <taxon>Pseudomonadati</taxon>
        <taxon>Pseudomonadota</taxon>
        <taxon>Gammaproteobacteria</taxon>
        <taxon>Pseudomonadales</taxon>
        <taxon>Marinobacteraceae</taxon>
        <taxon>Marinobacter</taxon>
    </lineage>
</organism>
<evidence type="ECO:0000313" key="3">
    <source>
        <dbReference type="Proteomes" id="UP001269819"/>
    </source>
</evidence>
<dbReference type="InterPro" id="IPR029033">
    <property type="entry name" value="His_PPase_superfam"/>
</dbReference>
<dbReference type="RefSeq" id="WP_316973015.1">
    <property type="nucleotide sequence ID" value="NZ_JAWIIJ010000003.1"/>
</dbReference>
<feature type="compositionally biased region" description="Basic and acidic residues" evidence="1">
    <location>
        <begin position="14"/>
        <end position="28"/>
    </location>
</feature>
<keyword evidence="3" id="KW-1185">Reference proteome</keyword>
<name>A0ABU3VV98_9GAMM</name>
<dbReference type="PIRSF" id="PIRSF000709">
    <property type="entry name" value="6PFK_2-Ptase"/>
    <property type="match status" value="1"/>
</dbReference>
<dbReference type="Pfam" id="PF00300">
    <property type="entry name" value="His_Phos_1"/>
    <property type="match status" value="1"/>
</dbReference>
<evidence type="ECO:0000256" key="1">
    <source>
        <dbReference type="SAM" id="MobiDB-lite"/>
    </source>
</evidence>